<proteinExistence type="predicted"/>
<sequence length="132" mass="14621">MVDTSTIQSGARYRVVAGFDLEGFDVYGCEFGVDGAERESGLGKLGNEIVKIYAGPSSHLIIVHHAILCAKIPLFVDVFAKWEGGADPYMMFPHDDATAFEVLIEWSLEKRLASSHGTVVVGEAYFWRHRLE</sequence>
<gene>
    <name evidence="1" type="ORF">M7I_1596</name>
</gene>
<comment type="caution">
    <text evidence="1">The sequence shown here is derived from an EMBL/GenBank/DDBJ whole genome shotgun (WGS) entry which is preliminary data.</text>
</comment>
<evidence type="ECO:0000313" key="1">
    <source>
        <dbReference type="EMBL" id="EHL02342.1"/>
    </source>
</evidence>
<dbReference type="InParanoid" id="H0EGI0"/>
<organism evidence="1 2">
    <name type="scientific">Glarea lozoyensis (strain ATCC 74030 / MF5533)</name>
    <dbReference type="NCBI Taxonomy" id="1104152"/>
    <lineage>
        <taxon>Eukaryota</taxon>
        <taxon>Fungi</taxon>
        <taxon>Dikarya</taxon>
        <taxon>Ascomycota</taxon>
        <taxon>Pezizomycotina</taxon>
        <taxon>Leotiomycetes</taxon>
        <taxon>Helotiales</taxon>
        <taxon>Helotiaceae</taxon>
        <taxon>Glarea</taxon>
    </lineage>
</organism>
<dbReference type="EMBL" id="AGUE01000024">
    <property type="protein sequence ID" value="EHL02342.1"/>
    <property type="molecule type" value="Genomic_DNA"/>
</dbReference>
<evidence type="ECO:0000313" key="2">
    <source>
        <dbReference type="Proteomes" id="UP000005446"/>
    </source>
</evidence>
<dbReference type="Proteomes" id="UP000005446">
    <property type="component" value="Unassembled WGS sequence"/>
</dbReference>
<reference evidence="1 2" key="1">
    <citation type="journal article" date="2012" name="Eukaryot. Cell">
        <title>Genome sequence of the fungus Glarea lozoyensis: the first genome sequence of a species from the Helotiaceae family.</title>
        <authorList>
            <person name="Youssar L."/>
            <person name="Gruening B.A."/>
            <person name="Erxleben A."/>
            <person name="Guenther S."/>
            <person name="Huettel W."/>
        </authorList>
    </citation>
    <scope>NUCLEOTIDE SEQUENCE [LARGE SCALE GENOMIC DNA]</scope>
    <source>
        <strain evidence="2">ATCC 74030 / MF5533</strain>
    </source>
</reference>
<protein>
    <submittedName>
        <fullName evidence="1">Uncharacterized protein</fullName>
    </submittedName>
</protein>
<dbReference type="AlphaFoldDB" id="H0EGI0"/>
<dbReference type="OrthoDB" id="3473083at2759"/>
<accession>H0EGI0</accession>
<keyword evidence="2" id="KW-1185">Reference proteome</keyword>
<dbReference type="HOGENOM" id="CLU_1917269_0_0_1"/>
<name>H0EGI0_GLAL7</name>